<dbReference type="GeneID" id="41338249"/>
<dbReference type="EMBL" id="VKID01000002">
    <property type="protein sequence ID" value="TRX99431.1"/>
    <property type="molecule type" value="Genomic_DNA"/>
</dbReference>
<dbReference type="PANTHER" id="PTHR12532">
    <property type="entry name" value="TRANSLATIONAL ACTIVATOR OF CYTOCHROME C OXIDASE 1"/>
    <property type="match status" value="1"/>
</dbReference>
<dbReference type="SUPFAM" id="SSF75625">
    <property type="entry name" value="YebC-like"/>
    <property type="match status" value="1"/>
</dbReference>
<dbReference type="InterPro" id="IPR048300">
    <property type="entry name" value="TACO1_YebC-like_2nd/3rd_dom"/>
</dbReference>
<evidence type="ECO:0000259" key="7">
    <source>
        <dbReference type="Pfam" id="PF20772"/>
    </source>
</evidence>
<evidence type="ECO:0000256" key="2">
    <source>
        <dbReference type="ARBA" id="ARBA00023015"/>
    </source>
</evidence>
<evidence type="ECO:0000259" key="6">
    <source>
        <dbReference type="Pfam" id="PF01709"/>
    </source>
</evidence>
<evidence type="ECO:0000256" key="4">
    <source>
        <dbReference type="ARBA" id="ARBA00023163"/>
    </source>
</evidence>
<comment type="caution">
    <text evidence="8">The sequence shown here is derived from an EMBL/GenBank/DDBJ whole genome shotgun (WGS) entry which is preliminary data.</text>
</comment>
<comment type="similarity">
    <text evidence="1 5">Belongs to the TACO1 family.</text>
</comment>
<sequence length="239" mass="26817">MGRAFEVRKASMAKTAAAKSKVYSRYGREIYMAAKAGTPDPETNQALKRVIERAKKEQVTADIIKRNIDKAKGGSDENYAEIRYEGFGPEGSLIIIECLTDNTNRTISDVRKLFNKAYGKLGVSGSVLHQFDHKAVFEVEAPENKLLEILLENDVDITDYEAEEGVVTIYAEPTEYGKIADVLKDNNLESKEEAIMFIPMQTMEIKDPEEQAKFDRLIEGLNELDDVKDVFHNVISSGE</sequence>
<dbReference type="GO" id="GO:0005829">
    <property type="term" value="C:cytosol"/>
    <property type="evidence" value="ECO:0007669"/>
    <property type="project" value="TreeGrafter"/>
</dbReference>
<organism evidence="8 9">
    <name type="scientific">Acholeplasma laidlawii</name>
    <dbReference type="NCBI Taxonomy" id="2148"/>
    <lineage>
        <taxon>Bacteria</taxon>
        <taxon>Bacillati</taxon>
        <taxon>Mycoplasmatota</taxon>
        <taxon>Mollicutes</taxon>
        <taxon>Acholeplasmatales</taxon>
        <taxon>Acholeplasmataceae</taxon>
        <taxon>Acholeplasma</taxon>
    </lineage>
</organism>
<protein>
    <recommendedName>
        <fullName evidence="5">Probable transcriptional regulatory protein FNV44_06935</fullName>
    </recommendedName>
</protein>
<dbReference type="Pfam" id="PF01709">
    <property type="entry name" value="Transcrip_reg"/>
    <property type="match status" value="1"/>
</dbReference>
<dbReference type="Gene3D" id="1.10.10.200">
    <property type="match status" value="1"/>
</dbReference>
<dbReference type="RefSeq" id="WP_012242017.1">
    <property type="nucleotide sequence ID" value="NZ_JACAOE010000002.1"/>
</dbReference>
<keyword evidence="5" id="KW-0963">Cytoplasm</keyword>
<dbReference type="PANTHER" id="PTHR12532:SF0">
    <property type="entry name" value="TRANSLATIONAL ACTIVATOR OF CYTOCHROME C OXIDASE 1"/>
    <property type="match status" value="1"/>
</dbReference>
<dbReference type="InterPro" id="IPR049083">
    <property type="entry name" value="TACO1_YebC_N"/>
</dbReference>
<feature type="domain" description="TACO1/YebC-like second and third" evidence="6">
    <location>
        <begin position="79"/>
        <end position="234"/>
    </location>
</feature>
<name>A0A553IGV4_ACHLA</name>
<evidence type="ECO:0000256" key="3">
    <source>
        <dbReference type="ARBA" id="ARBA00023125"/>
    </source>
</evidence>
<dbReference type="HAMAP" id="MF_00693">
    <property type="entry name" value="Transcrip_reg_TACO1"/>
    <property type="match status" value="1"/>
</dbReference>
<keyword evidence="4 5" id="KW-0804">Transcription</keyword>
<dbReference type="OMA" id="NFDIPDE"/>
<dbReference type="Gene3D" id="3.30.70.980">
    <property type="match status" value="2"/>
</dbReference>
<accession>A0A553IGV4</accession>
<reference evidence="8 9" key="1">
    <citation type="submission" date="2019-07" db="EMBL/GenBank/DDBJ databases">
        <title>Genome sequence of Acholeplasma laidlawii strain with increased resistance to erythromycin.</title>
        <authorList>
            <person name="Medvedeva E.S."/>
            <person name="Baranova N.B."/>
            <person name="Siniagina M.N."/>
            <person name="Mouzykantov A."/>
            <person name="Chernova O.A."/>
            <person name="Chernov V.M."/>
        </authorList>
    </citation>
    <scope>NUCLEOTIDE SEQUENCE [LARGE SCALE GENOMIC DNA]</scope>
    <source>
        <strain evidence="8 9">PG8REry</strain>
    </source>
</reference>
<keyword evidence="2 5" id="KW-0805">Transcription regulation</keyword>
<dbReference type="InterPro" id="IPR026564">
    <property type="entry name" value="Transcrip_reg_TACO1-like_dom3"/>
</dbReference>
<dbReference type="InterPro" id="IPR029072">
    <property type="entry name" value="YebC-like"/>
</dbReference>
<proteinExistence type="inferred from homology"/>
<evidence type="ECO:0000313" key="8">
    <source>
        <dbReference type="EMBL" id="TRX99431.1"/>
    </source>
</evidence>
<comment type="subcellular location">
    <subcellularLocation>
        <location evidence="5">Cytoplasm</location>
    </subcellularLocation>
</comment>
<dbReference type="Proteomes" id="UP000315938">
    <property type="component" value="Unassembled WGS sequence"/>
</dbReference>
<dbReference type="Pfam" id="PF20772">
    <property type="entry name" value="TACO1_YebC_N"/>
    <property type="match status" value="1"/>
</dbReference>
<dbReference type="GO" id="GO:0006355">
    <property type="term" value="P:regulation of DNA-templated transcription"/>
    <property type="evidence" value="ECO:0007669"/>
    <property type="project" value="UniProtKB-UniRule"/>
</dbReference>
<dbReference type="NCBIfam" id="NF009044">
    <property type="entry name" value="PRK12378.1"/>
    <property type="match status" value="1"/>
</dbReference>
<dbReference type="AlphaFoldDB" id="A0A553IGV4"/>
<dbReference type="SMR" id="A0A553IGV4"/>
<evidence type="ECO:0000313" key="9">
    <source>
        <dbReference type="Proteomes" id="UP000315938"/>
    </source>
</evidence>
<keyword evidence="3 5" id="KW-0238">DNA-binding</keyword>
<evidence type="ECO:0000256" key="1">
    <source>
        <dbReference type="ARBA" id="ARBA00008724"/>
    </source>
</evidence>
<dbReference type="NCBIfam" id="TIGR01033">
    <property type="entry name" value="YebC/PmpR family DNA-binding transcriptional regulator"/>
    <property type="match status" value="1"/>
</dbReference>
<gene>
    <name evidence="8" type="ORF">FNV44_06935</name>
</gene>
<dbReference type="InterPro" id="IPR002876">
    <property type="entry name" value="Transcrip_reg_TACO1-like"/>
</dbReference>
<evidence type="ECO:0000256" key="5">
    <source>
        <dbReference type="HAMAP-Rule" id="MF_00693"/>
    </source>
</evidence>
<feature type="domain" description="TACO1/YebC-like N-terminal" evidence="7">
    <location>
        <begin position="4"/>
        <end position="74"/>
    </location>
</feature>
<dbReference type="InterPro" id="IPR017856">
    <property type="entry name" value="Integrase-like_N"/>
</dbReference>
<dbReference type="GO" id="GO:0003677">
    <property type="term" value="F:DNA binding"/>
    <property type="evidence" value="ECO:0007669"/>
    <property type="project" value="UniProtKB-UniRule"/>
</dbReference>